<feature type="compositionally biased region" description="Basic and acidic residues" evidence="1">
    <location>
        <begin position="13"/>
        <end position="24"/>
    </location>
</feature>
<protein>
    <submittedName>
        <fullName evidence="2">Uncharacterized protein</fullName>
    </submittedName>
</protein>
<comment type="caution">
    <text evidence="2">The sequence shown here is derived from an EMBL/GenBank/DDBJ whole genome shotgun (WGS) entry which is preliminary data.</text>
</comment>
<proteinExistence type="predicted"/>
<dbReference type="Proteomes" id="UP000623010">
    <property type="component" value="Unassembled WGS sequence"/>
</dbReference>
<evidence type="ECO:0000313" key="2">
    <source>
        <dbReference type="EMBL" id="GGZ73312.1"/>
    </source>
</evidence>
<gene>
    <name evidence="2" type="ORF">GCM10010389_08630</name>
</gene>
<feature type="compositionally biased region" description="Low complexity" evidence="1">
    <location>
        <begin position="1"/>
        <end position="12"/>
    </location>
</feature>
<name>A0A918QUU5_9ACTN</name>
<evidence type="ECO:0000256" key="1">
    <source>
        <dbReference type="SAM" id="MobiDB-lite"/>
    </source>
</evidence>
<dbReference type="EMBL" id="BMWH01000002">
    <property type="protein sequence ID" value="GGZ73312.1"/>
    <property type="molecule type" value="Genomic_DNA"/>
</dbReference>
<reference evidence="2" key="2">
    <citation type="submission" date="2020-09" db="EMBL/GenBank/DDBJ databases">
        <authorList>
            <person name="Sun Q."/>
            <person name="Ohkuma M."/>
        </authorList>
    </citation>
    <scope>NUCLEOTIDE SEQUENCE</scope>
    <source>
        <strain evidence="2">JCM 5016</strain>
    </source>
</reference>
<reference evidence="2" key="1">
    <citation type="journal article" date="2014" name="Int. J. Syst. Evol. Microbiol.">
        <title>Complete genome sequence of Corynebacterium casei LMG S-19264T (=DSM 44701T), isolated from a smear-ripened cheese.</title>
        <authorList>
            <consortium name="US DOE Joint Genome Institute (JGI-PGF)"/>
            <person name="Walter F."/>
            <person name="Albersmeier A."/>
            <person name="Kalinowski J."/>
            <person name="Ruckert C."/>
        </authorList>
    </citation>
    <scope>NUCLEOTIDE SEQUENCE</scope>
    <source>
        <strain evidence="2">JCM 5016</strain>
    </source>
</reference>
<feature type="compositionally biased region" description="Low complexity" evidence="1">
    <location>
        <begin position="37"/>
        <end position="47"/>
    </location>
</feature>
<accession>A0A918QUU5</accession>
<evidence type="ECO:0000313" key="3">
    <source>
        <dbReference type="Proteomes" id="UP000623010"/>
    </source>
</evidence>
<feature type="region of interest" description="Disordered" evidence="1">
    <location>
        <begin position="1"/>
        <end position="48"/>
    </location>
</feature>
<dbReference type="AlphaFoldDB" id="A0A918QUU5"/>
<organism evidence="2 3">
    <name type="scientific">Streptomyces echinoruber</name>
    <dbReference type="NCBI Taxonomy" id="68898"/>
    <lineage>
        <taxon>Bacteria</taxon>
        <taxon>Bacillati</taxon>
        <taxon>Actinomycetota</taxon>
        <taxon>Actinomycetes</taxon>
        <taxon>Kitasatosporales</taxon>
        <taxon>Streptomycetaceae</taxon>
        <taxon>Streptomyces</taxon>
    </lineage>
</organism>
<keyword evidence="3" id="KW-1185">Reference proteome</keyword>
<sequence length="70" mass="7227">MLNAAEAQLAAGAKDDSERARQRAELYAPPKGHRARAGAPGRSRPAGMGLGDARALIAAMASEDARLTGR</sequence>